<dbReference type="InterPro" id="IPR007083">
    <property type="entry name" value="RNA_pol_Rpb1_4"/>
</dbReference>
<reference evidence="15" key="1">
    <citation type="submission" date="2020-11" db="EMBL/GenBank/DDBJ databases">
        <title>Nocardioides sp. nov., isolated from Soil of Cynanchum wilfordii Hemsley rhizosphere.</title>
        <authorList>
            <person name="Lee J.-S."/>
            <person name="Suh M.K."/>
            <person name="Kim J.-S."/>
        </authorList>
    </citation>
    <scope>NUCLEOTIDE SEQUENCE</scope>
    <source>
        <strain evidence="15">KCTC 19275</strain>
    </source>
</reference>
<evidence type="ECO:0000256" key="4">
    <source>
        <dbReference type="ARBA" id="ARBA00022679"/>
    </source>
</evidence>
<dbReference type="CDD" id="cd01609">
    <property type="entry name" value="RNAP_beta'_N"/>
    <property type="match status" value="1"/>
</dbReference>
<feature type="binding site" evidence="11">
    <location>
        <position position="541"/>
    </location>
    <ligand>
        <name>Mg(2+)</name>
        <dbReference type="ChEBI" id="CHEBI:18420"/>
    </ligand>
</feature>
<comment type="function">
    <text evidence="1 11 12">DNA-dependent RNA polymerase catalyzes the transcription of DNA into RNA using the four ribonucleoside triphosphates as substrates.</text>
</comment>
<keyword evidence="5 11" id="KW-0548">Nucleotidyltransferase</keyword>
<dbReference type="InterPro" id="IPR042102">
    <property type="entry name" value="RNA_pol_Rpb1_3_sf"/>
</dbReference>
<dbReference type="InterPro" id="IPR012754">
    <property type="entry name" value="DNA-dir_RpoC_beta_prime_bact"/>
</dbReference>
<proteinExistence type="inferred from homology"/>
<keyword evidence="9 11" id="KW-0804">Transcription</keyword>
<comment type="cofactor">
    <cofactor evidence="11">
        <name>Mg(2+)</name>
        <dbReference type="ChEBI" id="CHEBI:18420"/>
    </cofactor>
    <text evidence="11">Binds 1 Mg(2+) ion per subunit.</text>
</comment>
<keyword evidence="16" id="KW-1185">Reference proteome</keyword>
<dbReference type="Pfam" id="PF04983">
    <property type="entry name" value="RNA_pol_Rpb1_3"/>
    <property type="match status" value="1"/>
</dbReference>
<dbReference type="GO" id="GO:0003899">
    <property type="term" value="F:DNA-directed RNA polymerase activity"/>
    <property type="evidence" value="ECO:0007669"/>
    <property type="project" value="UniProtKB-UniRule"/>
</dbReference>
<comment type="catalytic activity">
    <reaction evidence="10 11 12">
        <text>RNA(n) + a ribonucleoside 5'-triphosphate = RNA(n+1) + diphosphate</text>
        <dbReference type="Rhea" id="RHEA:21248"/>
        <dbReference type="Rhea" id="RHEA-COMP:14527"/>
        <dbReference type="Rhea" id="RHEA-COMP:17342"/>
        <dbReference type="ChEBI" id="CHEBI:33019"/>
        <dbReference type="ChEBI" id="CHEBI:61557"/>
        <dbReference type="ChEBI" id="CHEBI:140395"/>
        <dbReference type="EC" id="2.7.7.6"/>
    </reaction>
</comment>
<dbReference type="PANTHER" id="PTHR19376:SF54">
    <property type="entry name" value="DNA-DIRECTED RNA POLYMERASE SUBUNIT BETA"/>
    <property type="match status" value="1"/>
</dbReference>
<dbReference type="PANTHER" id="PTHR19376">
    <property type="entry name" value="DNA-DIRECTED RNA POLYMERASE"/>
    <property type="match status" value="1"/>
</dbReference>
<evidence type="ECO:0000313" key="15">
    <source>
        <dbReference type="EMBL" id="MBF4763635.1"/>
    </source>
</evidence>
<evidence type="ECO:0000256" key="11">
    <source>
        <dbReference type="HAMAP-Rule" id="MF_01322"/>
    </source>
</evidence>
<evidence type="ECO:0000256" key="8">
    <source>
        <dbReference type="ARBA" id="ARBA00022842"/>
    </source>
</evidence>
<evidence type="ECO:0000256" key="1">
    <source>
        <dbReference type="ARBA" id="ARBA00004026"/>
    </source>
</evidence>
<accession>A0A930YKH9</accession>
<comment type="caution">
    <text evidence="15">The sequence shown here is derived from an EMBL/GenBank/DDBJ whole genome shotgun (WGS) entry which is preliminary data.</text>
</comment>
<feature type="binding site" evidence="11">
    <location>
        <position position="543"/>
    </location>
    <ligand>
        <name>Mg(2+)</name>
        <dbReference type="ChEBI" id="CHEBI:18420"/>
    </ligand>
</feature>
<keyword evidence="3 11" id="KW-0240">DNA-directed RNA polymerase</keyword>
<dbReference type="FunFam" id="1.10.150.390:FF:000002">
    <property type="entry name" value="DNA-directed RNA polymerase subunit beta"/>
    <property type="match status" value="1"/>
</dbReference>
<dbReference type="InterPro" id="IPR045867">
    <property type="entry name" value="DNA-dir_RpoC_beta_prime"/>
</dbReference>
<dbReference type="GO" id="GO:0000428">
    <property type="term" value="C:DNA-directed RNA polymerase complex"/>
    <property type="evidence" value="ECO:0007669"/>
    <property type="project" value="UniProtKB-KW"/>
</dbReference>
<dbReference type="Pfam" id="PF04998">
    <property type="entry name" value="RNA_pol_Rpb1_5"/>
    <property type="match status" value="1"/>
</dbReference>
<dbReference type="Gene3D" id="4.10.860.120">
    <property type="entry name" value="RNA polymerase II, clamp domain"/>
    <property type="match status" value="1"/>
</dbReference>
<evidence type="ECO:0000256" key="6">
    <source>
        <dbReference type="ARBA" id="ARBA00022723"/>
    </source>
</evidence>
<dbReference type="GO" id="GO:0006351">
    <property type="term" value="P:DNA-templated transcription"/>
    <property type="evidence" value="ECO:0007669"/>
    <property type="project" value="UniProtKB-UniRule"/>
</dbReference>
<gene>
    <name evidence="11" type="primary">rpoC</name>
    <name evidence="15" type="ORF">ISU07_10895</name>
</gene>
<dbReference type="RefSeq" id="WP_194706813.1">
    <property type="nucleotide sequence ID" value="NZ_JADKPN010000005.1"/>
</dbReference>
<protein>
    <recommendedName>
        <fullName evidence="11">DNA-directed RNA polymerase subunit beta'</fullName>
        <shortName evidence="11">RNAP subunit beta'</shortName>
        <ecNumber evidence="11">2.7.7.6</ecNumber>
    </recommendedName>
    <alternativeName>
        <fullName evidence="11">RNA polymerase subunit beta'</fullName>
    </alternativeName>
    <alternativeName>
        <fullName evidence="11">Transcriptase subunit beta'</fullName>
    </alternativeName>
</protein>
<evidence type="ECO:0000256" key="3">
    <source>
        <dbReference type="ARBA" id="ARBA00022478"/>
    </source>
</evidence>
<dbReference type="Pfam" id="PF04997">
    <property type="entry name" value="RNA_pol_Rpb1_1"/>
    <property type="match status" value="1"/>
</dbReference>
<dbReference type="HAMAP" id="MF_01322">
    <property type="entry name" value="RNApol_bact_RpoC"/>
    <property type="match status" value="1"/>
</dbReference>
<evidence type="ECO:0000256" key="10">
    <source>
        <dbReference type="ARBA" id="ARBA00048552"/>
    </source>
</evidence>
<dbReference type="NCBIfam" id="TIGR02386">
    <property type="entry name" value="rpoC_TIGR"/>
    <property type="match status" value="1"/>
</dbReference>
<evidence type="ECO:0000256" key="12">
    <source>
        <dbReference type="RuleBase" id="RU004279"/>
    </source>
</evidence>
<feature type="domain" description="RNA polymerase N-terminal" evidence="14">
    <location>
        <begin position="310"/>
        <end position="595"/>
    </location>
</feature>
<evidence type="ECO:0000313" key="16">
    <source>
        <dbReference type="Proteomes" id="UP000640489"/>
    </source>
</evidence>
<dbReference type="InterPro" id="IPR006592">
    <property type="entry name" value="RNA_pol_N"/>
</dbReference>
<feature type="binding site" evidence="11">
    <location>
        <position position="78"/>
    </location>
    <ligand>
        <name>Zn(2+)</name>
        <dbReference type="ChEBI" id="CHEBI:29105"/>
        <label>1</label>
    </ligand>
</feature>
<dbReference type="Gene3D" id="2.40.50.100">
    <property type="match status" value="1"/>
</dbReference>
<dbReference type="InterPro" id="IPR000722">
    <property type="entry name" value="RNA_pol_asu"/>
</dbReference>
<sequence>MLDVNFFDQLQIGLATADDIRQWSHGEVKKPETINYRTLKPERDGLFCEKIFGPTRDWECYCGKYKRVRFKGIICERCGVEVTRSKVRRERMGHIELAAPVTHIWYFKGVPSRLGYLLDLAPKDLEKVIYFAAYMITAVDEDARHRDLSSLENKVGLERERLEKRRDSQVDERAKKLEEDLAALEAEGAKADQRRKVKDGAEREMKQTRDRAQRELDRLEEVWSTFKALKVQDLMGDEMLYREMKNWFGKYFEGHMGATAIQKRLETFDIEAEVDNLRETIATGKGQRKVRALKRLKVVDAFRKTNNSPLGMVLDAVPVIPPDLRPMVQLDGGRFATSDLNDLYRRVINRNNRLKRLLDLGAPEIIVNNEKRMLQEAVDSLFDNGRRGRPVTGPGNRPLKSLSDMLKGKQGRFRQNLLGKRVDYSGRSVIVSGPQLKLHQCGLPKMMALELFKPFVMKRLVDLSHAQNIKSAKRMVERATSGTSRYAMVWDVLEEVIMEHPVLLNRAPTLHRLGIQAFEPQLIEGKAIQIHPLVCGAFNADFDGDQMAVHLPLSAEAQAEARILMLSTNNILKPSDGRPVTMPSQDMIIGLFWLTTDREGEVGEGRAFASPAEAIMAFDHGEITLQSKVKIRFVDIVPPLELGLEEWEEGQSLTLETTLGRALFNDTLPADYPFVNYEVGKKALGTIVNDLAERYTKVEVAASLDALKDAGFHWATRSGVTVSIDDVTTPDKKGEILSAYEDRAAKVQTQYERGLVTDDERRQDLIEIWTEASNKVAAEMESNFDKTNPIFMMVSSGASGNMMQIRQVAAMRGLVANPKGDIIPRPIKANFREGLSVLEYFISTHGARKGLADTALRTADSGYLTRRLVDVSQDVIIREDDCGTERGLDKRIGARGEDGVVRKDENAETAAYARTAAIDITHPDTGEVLVAAGDDLGDVKIGELVAAGVEIVKVRSVLSCDAKTGTCAKCYGRSLATGKLVDIGEAVGIIAAQSIGEPGTQLTMRTFHTGGVASAEDITQGLPRVQEIFEARMPKGRAPISEAAGRIEIEETDKTRKVLLTPDDGSDVQEYPVSKRSRLLVNDGDHVEVGQKLIVGTEDPHDVLRILGVRTAQEHLVQEVQQVYRSQGVSIHDKHIEIIVRQMLRRITVIESGDTNMLPSELIDRVIFEKENRRVVSEGGKPASGRPVLMGITKASLATESWLSAASFQETTRVLTDAAIHARSDSLRGLKENVIIGKLIPAGTGLERYRNIRVEPTEEARAAAYSVTGYDSYDYEFGNASQPVALDDFDFGPFQN</sequence>
<name>A0A930YKH9_9ACTN</name>
<dbReference type="Gene3D" id="1.10.274.100">
    <property type="entry name" value="RNA polymerase Rpb1, domain 3"/>
    <property type="match status" value="1"/>
</dbReference>
<feature type="binding site" evidence="11">
    <location>
        <position position="60"/>
    </location>
    <ligand>
        <name>Zn(2+)</name>
        <dbReference type="ChEBI" id="CHEBI:29105"/>
        <label>1</label>
    </ligand>
</feature>
<dbReference type="GO" id="GO:0000287">
    <property type="term" value="F:magnesium ion binding"/>
    <property type="evidence" value="ECO:0007669"/>
    <property type="project" value="UniProtKB-UniRule"/>
</dbReference>
<dbReference type="Gene3D" id="1.10.132.30">
    <property type="match status" value="1"/>
</dbReference>
<dbReference type="InterPro" id="IPR007080">
    <property type="entry name" value="RNA_pol_Rpb1_1"/>
</dbReference>
<feature type="binding site" evidence="11">
    <location>
        <position position="75"/>
    </location>
    <ligand>
        <name>Zn(2+)</name>
        <dbReference type="ChEBI" id="CHEBI:29105"/>
        <label>1</label>
    </ligand>
</feature>
<dbReference type="EC" id="2.7.7.6" evidence="11"/>
<keyword evidence="6 11" id="KW-0479">Metal-binding</keyword>
<dbReference type="Gene3D" id="1.10.40.90">
    <property type="match status" value="1"/>
</dbReference>
<dbReference type="Pfam" id="PF05000">
    <property type="entry name" value="RNA_pol_Rpb1_4"/>
    <property type="match status" value="1"/>
</dbReference>
<comment type="subunit">
    <text evidence="11">The RNAP catalytic core consists of 2 alpha, 1 beta, 1 beta' and 1 omega subunit. When a sigma factor is associated with the core the holoenzyme is formed, which can initiate transcription.</text>
</comment>
<evidence type="ECO:0000259" key="14">
    <source>
        <dbReference type="SMART" id="SM00663"/>
    </source>
</evidence>
<dbReference type="CDD" id="cd02655">
    <property type="entry name" value="RNAP_beta'_C"/>
    <property type="match status" value="1"/>
</dbReference>
<feature type="binding site" evidence="11">
    <location>
        <position position="545"/>
    </location>
    <ligand>
        <name>Mg(2+)</name>
        <dbReference type="ChEBI" id="CHEBI:18420"/>
    </ligand>
</feature>
<dbReference type="Pfam" id="PF00623">
    <property type="entry name" value="RNA_pol_Rpb1_2"/>
    <property type="match status" value="1"/>
</dbReference>
<keyword evidence="7 11" id="KW-0862">Zinc</keyword>
<feature type="binding site" evidence="11">
    <location>
        <position position="970"/>
    </location>
    <ligand>
        <name>Zn(2+)</name>
        <dbReference type="ChEBI" id="CHEBI:29105"/>
        <label>2</label>
    </ligand>
</feature>
<dbReference type="InterPro" id="IPR038120">
    <property type="entry name" value="Rpb1_funnel_sf"/>
</dbReference>
<dbReference type="SUPFAM" id="SSF64484">
    <property type="entry name" value="beta and beta-prime subunits of DNA dependent RNA-polymerase"/>
    <property type="match status" value="1"/>
</dbReference>
<dbReference type="Proteomes" id="UP000640489">
    <property type="component" value="Unassembled WGS sequence"/>
</dbReference>
<dbReference type="FunFam" id="4.10.860.120:FF:000001">
    <property type="entry name" value="DNA-directed RNA polymerase subunit beta"/>
    <property type="match status" value="1"/>
</dbReference>
<dbReference type="InterPro" id="IPR007081">
    <property type="entry name" value="RNA_pol_Rpb1_5"/>
</dbReference>
<dbReference type="InterPro" id="IPR007066">
    <property type="entry name" value="RNA_pol_Rpb1_3"/>
</dbReference>
<organism evidence="15 16">
    <name type="scientific">Nocardioides islandensis</name>
    <dbReference type="NCBI Taxonomy" id="433663"/>
    <lineage>
        <taxon>Bacteria</taxon>
        <taxon>Bacillati</taxon>
        <taxon>Actinomycetota</taxon>
        <taxon>Actinomycetes</taxon>
        <taxon>Propionibacteriales</taxon>
        <taxon>Nocardioidaceae</taxon>
        <taxon>Nocardioides</taxon>
    </lineage>
</organism>
<comment type="cofactor">
    <cofactor evidence="11">
        <name>Zn(2+)</name>
        <dbReference type="ChEBI" id="CHEBI:29105"/>
    </cofactor>
    <text evidence="11">Binds 2 Zn(2+) ions per subunit.</text>
</comment>
<dbReference type="Gene3D" id="2.40.40.20">
    <property type="match status" value="1"/>
</dbReference>
<dbReference type="Gene3D" id="1.10.150.390">
    <property type="match status" value="1"/>
</dbReference>
<evidence type="ECO:0000256" key="2">
    <source>
        <dbReference type="ARBA" id="ARBA00006460"/>
    </source>
</evidence>
<dbReference type="NCBIfam" id="NF011498">
    <property type="entry name" value="PRK14906.1"/>
    <property type="match status" value="1"/>
</dbReference>
<dbReference type="GO" id="GO:0008270">
    <property type="term" value="F:zinc ion binding"/>
    <property type="evidence" value="ECO:0007669"/>
    <property type="project" value="UniProtKB-UniRule"/>
</dbReference>
<keyword evidence="4 11" id="KW-0808">Transferase</keyword>
<comment type="similarity">
    <text evidence="2 11 12">Belongs to the RNA polymerase beta' chain family.</text>
</comment>
<feature type="binding site" evidence="11">
    <location>
        <position position="882"/>
    </location>
    <ligand>
        <name>Zn(2+)</name>
        <dbReference type="ChEBI" id="CHEBI:29105"/>
        <label>2</label>
    </ligand>
</feature>
<dbReference type="InterPro" id="IPR044893">
    <property type="entry name" value="RNA_pol_Rpb1_clamp_domain"/>
</dbReference>
<evidence type="ECO:0000256" key="5">
    <source>
        <dbReference type="ARBA" id="ARBA00022695"/>
    </source>
</evidence>
<evidence type="ECO:0000256" key="13">
    <source>
        <dbReference type="SAM" id="MobiDB-lite"/>
    </source>
</evidence>
<feature type="binding site" evidence="11">
    <location>
        <position position="967"/>
    </location>
    <ligand>
        <name>Zn(2+)</name>
        <dbReference type="ChEBI" id="CHEBI:29105"/>
        <label>2</label>
    </ligand>
</feature>
<dbReference type="GO" id="GO:0003677">
    <property type="term" value="F:DNA binding"/>
    <property type="evidence" value="ECO:0007669"/>
    <property type="project" value="UniProtKB-UniRule"/>
</dbReference>
<feature type="binding site" evidence="11">
    <location>
        <position position="62"/>
    </location>
    <ligand>
        <name>Zn(2+)</name>
        <dbReference type="ChEBI" id="CHEBI:29105"/>
        <label>1</label>
    </ligand>
</feature>
<keyword evidence="8 11" id="KW-0460">Magnesium</keyword>
<feature type="binding site" evidence="11">
    <location>
        <position position="960"/>
    </location>
    <ligand>
        <name>Zn(2+)</name>
        <dbReference type="ChEBI" id="CHEBI:29105"/>
        <label>2</label>
    </ligand>
</feature>
<dbReference type="EMBL" id="JADKPN010000005">
    <property type="protein sequence ID" value="MBF4763635.1"/>
    <property type="molecule type" value="Genomic_DNA"/>
</dbReference>
<evidence type="ECO:0000256" key="9">
    <source>
        <dbReference type="ARBA" id="ARBA00023163"/>
    </source>
</evidence>
<dbReference type="SMART" id="SM00663">
    <property type="entry name" value="RPOLA_N"/>
    <property type="match status" value="1"/>
</dbReference>
<evidence type="ECO:0000256" key="7">
    <source>
        <dbReference type="ARBA" id="ARBA00022833"/>
    </source>
</evidence>
<dbReference type="Gene3D" id="1.10.1790.20">
    <property type="match status" value="1"/>
</dbReference>
<feature type="region of interest" description="Disordered" evidence="13">
    <location>
        <begin position="190"/>
        <end position="211"/>
    </location>
</feature>